<evidence type="ECO:0000259" key="8">
    <source>
        <dbReference type="Pfam" id="PF14322"/>
    </source>
</evidence>
<dbReference type="InterPro" id="IPR033985">
    <property type="entry name" value="SusD-like_N"/>
</dbReference>
<organism evidence="9">
    <name type="scientific">Mariniphaga anaerophila</name>
    <dbReference type="NCBI Taxonomy" id="1484053"/>
    <lineage>
        <taxon>Bacteria</taxon>
        <taxon>Pseudomonadati</taxon>
        <taxon>Bacteroidota</taxon>
        <taxon>Bacteroidia</taxon>
        <taxon>Marinilabiliales</taxon>
        <taxon>Prolixibacteraceae</taxon>
        <taxon>Mariniphaga</taxon>
    </lineage>
</organism>
<accession>A0A831PKW0</accession>
<dbReference type="PROSITE" id="PS51257">
    <property type="entry name" value="PROKAR_LIPOPROTEIN"/>
    <property type="match status" value="1"/>
</dbReference>
<dbReference type="AlphaFoldDB" id="A0A831PKW0"/>
<feature type="chain" id="PRO_5032283113" evidence="6">
    <location>
        <begin position="29"/>
        <end position="515"/>
    </location>
</feature>
<dbReference type="InterPro" id="IPR011990">
    <property type="entry name" value="TPR-like_helical_dom_sf"/>
</dbReference>
<keyword evidence="5" id="KW-0998">Cell outer membrane</keyword>
<comment type="similarity">
    <text evidence="2">Belongs to the SusD family.</text>
</comment>
<evidence type="ECO:0000256" key="3">
    <source>
        <dbReference type="ARBA" id="ARBA00022729"/>
    </source>
</evidence>
<dbReference type="GO" id="GO:0009279">
    <property type="term" value="C:cell outer membrane"/>
    <property type="evidence" value="ECO:0007669"/>
    <property type="project" value="UniProtKB-SubCell"/>
</dbReference>
<keyword evidence="4" id="KW-0472">Membrane</keyword>
<reference evidence="9" key="1">
    <citation type="journal article" date="2020" name="mSystems">
        <title>Genome- and Community-Level Interaction Insights into Carbon Utilization and Element Cycling Functions of Hydrothermarchaeota in Hydrothermal Sediment.</title>
        <authorList>
            <person name="Zhou Z."/>
            <person name="Liu Y."/>
            <person name="Xu W."/>
            <person name="Pan J."/>
            <person name="Luo Z.H."/>
            <person name="Li M."/>
        </authorList>
    </citation>
    <scope>NUCLEOTIDE SEQUENCE [LARGE SCALE GENOMIC DNA]</scope>
    <source>
        <strain evidence="9">SpSt-1217</strain>
    </source>
</reference>
<sequence>MTTMKYINHSIRFTVLAALILFTASCHDLLDEPAENRAFTEETDYTNTGNMILPLIGAYADFQQRGWEDHPLIAVRGDDVNHGGLGDQQDYAETDYYRYNKDFWMINSLWQNLYKDIFTAHSAMEQIELYKEHASNKALADQYIAEAKVLRGWLLLKLSRVWGDVFITESSDPSELLPMDVSPKDDVMRHISAQMDEALPHLQNLHPNERTDIRGGVTRHTALAVKALANLELKNYQAVADATSQIISSGKFSLEPDFYELFKIKGKLNNENILELQYSDFGQGQGDNISHLFAFYGPGAWTPAVEGAANGWGFYEPSLKWIKFMLDRSERTRLETSVLFTNRGINEIKKDPNYATLPAWISNTTPSGDVINDFDRALFSSGKHYLPSNQLTPGRTGYGTNKNFTVIRYAEILLMHAEALTQGATGTGMTADQAVNAVRQRAGLTPLSGVTTQQVMDEKFAELAMEWGIRYYDMVRLERYNELSYDGRTFSPNLIYLPYPQNQVDLLPALQTNNQ</sequence>
<dbReference type="Proteomes" id="UP000886047">
    <property type="component" value="Unassembled WGS sequence"/>
</dbReference>
<comment type="caution">
    <text evidence="9">The sequence shown here is derived from an EMBL/GenBank/DDBJ whole genome shotgun (WGS) entry which is preliminary data.</text>
</comment>
<evidence type="ECO:0000256" key="5">
    <source>
        <dbReference type="ARBA" id="ARBA00023237"/>
    </source>
</evidence>
<evidence type="ECO:0000259" key="7">
    <source>
        <dbReference type="Pfam" id="PF07980"/>
    </source>
</evidence>
<dbReference type="SUPFAM" id="SSF48452">
    <property type="entry name" value="TPR-like"/>
    <property type="match status" value="1"/>
</dbReference>
<dbReference type="EMBL" id="DSDK01000556">
    <property type="protein sequence ID" value="HDR51980.1"/>
    <property type="molecule type" value="Genomic_DNA"/>
</dbReference>
<evidence type="ECO:0000256" key="2">
    <source>
        <dbReference type="ARBA" id="ARBA00006275"/>
    </source>
</evidence>
<dbReference type="Gene3D" id="1.25.40.390">
    <property type="match status" value="1"/>
</dbReference>
<evidence type="ECO:0000256" key="1">
    <source>
        <dbReference type="ARBA" id="ARBA00004442"/>
    </source>
</evidence>
<protein>
    <submittedName>
        <fullName evidence="9">RagB/SusD family nutrient uptake outer membrane protein</fullName>
    </submittedName>
</protein>
<keyword evidence="3 6" id="KW-0732">Signal</keyword>
<evidence type="ECO:0000256" key="4">
    <source>
        <dbReference type="ARBA" id="ARBA00023136"/>
    </source>
</evidence>
<gene>
    <name evidence="9" type="ORF">ENN90_10250</name>
</gene>
<comment type="subcellular location">
    <subcellularLocation>
        <location evidence="1">Cell outer membrane</location>
    </subcellularLocation>
</comment>
<feature type="signal peptide" evidence="6">
    <location>
        <begin position="1"/>
        <end position="28"/>
    </location>
</feature>
<feature type="domain" description="SusD-like N-terminal" evidence="8">
    <location>
        <begin position="99"/>
        <end position="174"/>
    </location>
</feature>
<dbReference type="InterPro" id="IPR012944">
    <property type="entry name" value="SusD_RagB_dom"/>
</dbReference>
<evidence type="ECO:0000313" key="9">
    <source>
        <dbReference type="EMBL" id="HDR51980.1"/>
    </source>
</evidence>
<evidence type="ECO:0000256" key="6">
    <source>
        <dbReference type="SAM" id="SignalP"/>
    </source>
</evidence>
<name>A0A831PKW0_9BACT</name>
<feature type="domain" description="RagB/SusD" evidence="7">
    <location>
        <begin position="271"/>
        <end position="481"/>
    </location>
</feature>
<dbReference type="Pfam" id="PF14322">
    <property type="entry name" value="SusD-like_3"/>
    <property type="match status" value="1"/>
</dbReference>
<dbReference type="Pfam" id="PF07980">
    <property type="entry name" value="SusD_RagB"/>
    <property type="match status" value="1"/>
</dbReference>
<proteinExistence type="inferred from homology"/>